<keyword evidence="3" id="KW-1185">Reference proteome</keyword>
<accession>A0AAV8ZAV1</accession>
<evidence type="ECO:0000256" key="1">
    <source>
        <dbReference type="SAM" id="MobiDB-lite"/>
    </source>
</evidence>
<dbReference type="EMBL" id="JANEYF010001628">
    <property type="protein sequence ID" value="KAJ8960706.1"/>
    <property type="molecule type" value="Genomic_DNA"/>
</dbReference>
<name>A0AAV8ZAV1_9CUCU</name>
<evidence type="ECO:0000313" key="3">
    <source>
        <dbReference type="Proteomes" id="UP001162156"/>
    </source>
</evidence>
<feature type="compositionally biased region" description="Acidic residues" evidence="1">
    <location>
        <begin position="67"/>
        <end position="79"/>
    </location>
</feature>
<evidence type="ECO:0008006" key="4">
    <source>
        <dbReference type="Google" id="ProtNLM"/>
    </source>
</evidence>
<sequence>MVRKYIKKRSQRPEIDKKILKEAVKNVISQRMSIWLSASTYTIPKSTLFDAIKIYKKRHRFNNIEDSGNETADDDDDVENQPTSSKYASRQVFSATEEAELEKYLKESSKICYGLTYESLRKLAYEYPVKLEKRIPSNWNQDKKAGIEWTRGFMKRHPRLTYRKPENISFARATAFNETNISEFFKNLTAVQEKYHFPPHRIWNTDETGITTVLQAPKVIAETGAKTVAQCVSAERGALVTMCGIISASGSSIPPIYIFPRVRMKGHFLNGCVPGAVEAITYARENGIILLSFPPHCTHKMQPLDRGIYAPFKTKCKISFNDFIASNPGKPISIADIAKLTAEPYLLTFNPKNIVSSFKNTGISHMNSLVYSEDDFKATYATNRPDPSSLKESPVSPMVLDIKDTTTVNEIVNDKETTPDNKNQDNTDITDMIKSILYDILDQATKPKVITIISHLIIKPSDIKPFPTAGPRQGKRKPREKGKSRIYTSTPEKNRIEELDTIKKMKVENAKRTLANKEENKKKQKQLSKIKKSVSNKVKVAKRKTRKNNRILNFGVRYRLAYYKE</sequence>
<dbReference type="Gene3D" id="1.10.10.60">
    <property type="entry name" value="Homeodomain-like"/>
    <property type="match status" value="1"/>
</dbReference>
<feature type="region of interest" description="Disordered" evidence="1">
    <location>
        <begin position="463"/>
        <end position="485"/>
    </location>
</feature>
<dbReference type="GO" id="GO:0003677">
    <property type="term" value="F:DNA binding"/>
    <property type="evidence" value="ECO:0007669"/>
    <property type="project" value="TreeGrafter"/>
</dbReference>
<feature type="region of interest" description="Disordered" evidence="1">
    <location>
        <begin position="515"/>
        <end position="536"/>
    </location>
</feature>
<feature type="compositionally biased region" description="Polar residues" evidence="1">
    <location>
        <begin position="80"/>
        <end position="89"/>
    </location>
</feature>
<dbReference type="AlphaFoldDB" id="A0AAV8ZAV1"/>
<feature type="compositionally biased region" description="Basic residues" evidence="1">
    <location>
        <begin position="473"/>
        <end position="484"/>
    </location>
</feature>
<dbReference type="PANTHER" id="PTHR19303">
    <property type="entry name" value="TRANSPOSON"/>
    <property type="match status" value="1"/>
</dbReference>
<gene>
    <name evidence="2" type="ORF">NQ314_006017</name>
</gene>
<feature type="compositionally biased region" description="Basic residues" evidence="1">
    <location>
        <begin position="522"/>
        <end position="536"/>
    </location>
</feature>
<reference evidence="2" key="1">
    <citation type="journal article" date="2023" name="Insect Mol. Biol.">
        <title>Genome sequencing provides insights into the evolution of gene families encoding plant cell wall-degrading enzymes in longhorned beetles.</title>
        <authorList>
            <person name="Shin N.R."/>
            <person name="Okamura Y."/>
            <person name="Kirsch R."/>
            <person name="Pauchet Y."/>
        </authorList>
    </citation>
    <scope>NUCLEOTIDE SEQUENCE</scope>
    <source>
        <strain evidence="2">RBIC_L_NR</strain>
    </source>
</reference>
<protein>
    <recommendedName>
        <fullName evidence="4">DDE-1 domain-containing protein</fullName>
    </recommendedName>
</protein>
<dbReference type="Proteomes" id="UP001162156">
    <property type="component" value="Unassembled WGS sequence"/>
</dbReference>
<proteinExistence type="predicted"/>
<evidence type="ECO:0000313" key="2">
    <source>
        <dbReference type="EMBL" id="KAJ8960706.1"/>
    </source>
</evidence>
<organism evidence="2 3">
    <name type="scientific">Rhamnusium bicolor</name>
    <dbReference type="NCBI Taxonomy" id="1586634"/>
    <lineage>
        <taxon>Eukaryota</taxon>
        <taxon>Metazoa</taxon>
        <taxon>Ecdysozoa</taxon>
        <taxon>Arthropoda</taxon>
        <taxon>Hexapoda</taxon>
        <taxon>Insecta</taxon>
        <taxon>Pterygota</taxon>
        <taxon>Neoptera</taxon>
        <taxon>Endopterygota</taxon>
        <taxon>Coleoptera</taxon>
        <taxon>Polyphaga</taxon>
        <taxon>Cucujiformia</taxon>
        <taxon>Chrysomeloidea</taxon>
        <taxon>Cerambycidae</taxon>
        <taxon>Lepturinae</taxon>
        <taxon>Rhagiini</taxon>
        <taxon>Rhamnusium</taxon>
    </lineage>
</organism>
<dbReference type="InterPro" id="IPR050863">
    <property type="entry name" value="CenT-Element_Derived"/>
</dbReference>
<dbReference type="PANTHER" id="PTHR19303:SF71">
    <property type="entry name" value="ZINC FINGER PHD-TYPE DOMAIN-CONTAINING PROTEIN"/>
    <property type="match status" value="1"/>
</dbReference>
<dbReference type="GO" id="GO:0005634">
    <property type="term" value="C:nucleus"/>
    <property type="evidence" value="ECO:0007669"/>
    <property type="project" value="TreeGrafter"/>
</dbReference>
<comment type="caution">
    <text evidence="2">The sequence shown here is derived from an EMBL/GenBank/DDBJ whole genome shotgun (WGS) entry which is preliminary data.</text>
</comment>
<feature type="region of interest" description="Disordered" evidence="1">
    <location>
        <begin position="65"/>
        <end position="89"/>
    </location>
</feature>